<gene>
    <name evidence="3" type="ORF">EZV76_03200</name>
</gene>
<reference evidence="3 4" key="1">
    <citation type="submission" date="2019-03" db="EMBL/GenBank/DDBJ databases">
        <title>Muricauda SCR12 sp.nov, a marine bacterium isolated from Pacific Ocean:the Okinawa trough.</title>
        <authorList>
            <person name="Liu L."/>
        </authorList>
    </citation>
    <scope>NUCLEOTIDE SEQUENCE [LARGE SCALE GENOMIC DNA]</scope>
    <source>
        <strain evidence="3 4">SCR12</strain>
    </source>
</reference>
<proteinExistence type="predicted"/>
<protein>
    <submittedName>
        <fullName evidence="3">Aminoacyl-tRNA hydrolase</fullName>
        <ecNumber evidence="3">3.1.1.29</ecNumber>
    </submittedName>
</protein>
<feature type="compositionally biased region" description="Basic and acidic residues" evidence="1">
    <location>
        <begin position="110"/>
        <end position="125"/>
    </location>
</feature>
<dbReference type="GO" id="GO:0043022">
    <property type="term" value="F:ribosome binding"/>
    <property type="evidence" value="ECO:0007669"/>
    <property type="project" value="TreeGrafter"/>
</dbReference>
<dbReference type="SUPFAM" id="SSF110916">
    <property type="entry name" value="Peptidyl-tRNA hydrolase domain-like"/>
    <property type="match status" value="1"/>
</dbReference>
<organism evidence="3 4">
    <name type="scientific">Flagellimonas alvinocaridis</name>
    <dbReference type="NCBI Taxonomy" id="2530200"/>
    <lineage>
        <taxon>Bacteria</taxon>
        <taxon>Pseudomonadati</taxon>
        <taxon>Bacteroidota</taxon>
        <taxon>Flavobacteriia</taxon>
        <taxon>Flavobacteriales</taxon>
        <taxon>Flavobacteriaceae</taxon>
        <taxon>Flagellimonas</taxon>
    </lineage>
</organism>
<accession>A0A4S8RSV1</accession>
<name>A0A4S8RSV1_9FLAO</name>
<comment type="caution">
    <text evidence="3">The sequence shown here is derived from an EMBL/GenBank/DDBJ whole genome shotgun (WGS) entry which is preliminary data.</text>
</comment>
<sequence>MDKKQIHSELQFKAVRSSGAGGQHVNKVSTKVELAFDVAASQGLSTVEKERLLLKLKSRLTKDGVLQLNCDESRSQHKNRDLVVKRFFDLLKNALTVPKKRKPTKPTRSSVEKRLKSKKQAAEKKSQRKKPGLGS</sequence>
<feature type="domain" description="Prokaryotic-type class I peptide chain release factors" evidence="2">
    <location>
        <begin position="16"/>
        <end position="32"/>
    </location>
</feature>
<evidence type="ECO:0000256" key="1">
    <source>
        <dbReference type="SAM" id="MobiDB-lite"/>
    </source>
</evidence>
<dbReference type="Gene3D" id="3.30.160.20">
    <property type="match status" value="1"/>
</dbReference>
<dbReference type="PANTHER" id="PTHR47814">
    <property type="entry name" value="PEPTIDYL-TRNA HYDROLASE ARFB"/>
    <property type="match status" value="1"/>
</dbReference>
<evidence type="ECO:0000313" key="3">
    <source>
        <dbReference type="EMBL" id="THV61350.1"/>
    </source>
</evidence>
<dbReference type="Proteomes" id="UP000310406">
    <property type="component" value="Unassembled WGS sequence"/>
</dbReference>
<dbReference type="InterPro" id="IPR000352">
    <property type="entry name" value="Pep_chain_release_fac_I"/>
</dbReference>
<dbReference type="PROSITE" id="PS00745">
    <property type="entry name" value="RF_PROK_I"/>
    <property type="match status" value="1"/>
</dbReference>
<dbReference type="Pfam" id="PF00472">
    <property type="entry name" value="RF-1"/>
    <property type="match status" value="1"/>
</dbReference>
<dbReference type="GO" id="GO:0072344">
    <property type="term" value="P:rescue of stalled ribosome"/>
    <property type="evidence" value="ECO:0007669"/>
    <property type="project" value="TreeGrafter"/>
</dbReference>
<dbReference type="GO" id="GO:0004045">
    <property type="term" value="F:peptidyl-tRNA hydrolase activity"/>
    <property type="evidence" value="ECO:0007669"/>
    <property type="project" value="UniProtKB-EC"/>
</dbReference>
<feature type="compositionally biased region" description="Basic residues" evidence="1">
    <location>
        <begin position="126"/>
        <end position="135"/>
    </location>
</feature>
<dbReference type="RefSeq" id="WP_136565130.1">
    <property type="nucleotide sequence ID" value="NZ_SNTZ01000001.1"/>
</dbReference>
<dbReference type="EMBL" id="SNTZ01000001">
    <property type="protein sequence ID" value="THV61350.1"/>
    <property type="molecule type" value="Genomic_DNA"/>
</dbReference>
<dbReference type="OrthoDB" id="9815709at2"/>
<evidence type="ECO:0000259" key="2">
    <source>
        <dbReference type="PROSITE" id="PS00745"/>
    </source>
</evidence>
<dbReference type="EC" id="3.1.1.29" evidence="3"/>
<dbReference type="NCBIfam" id="NF006718">
    <property type="entry name" value="PRK09256.1"/>
    <property type="match status" value="1"/>
</dbReference>
<keyword evidence="3" id="KW-0378">Hydrolase</keyword>
<dbReference type="AlphaFoldDB" id="A0A4S8RSV1"/>
<dbReference type="GO" id="GO:0003747">
    <property type="term" value="F:translation release factor activity"/>
    <property type="evidence" value="ECO:0007669"/>
    <property type="project" value="InterPro"/>
</dbReference>
<feature type="region of interest" description="Disordered" evidence="1">
    <location>
        <begin position="98"/>
        <end position="135"/>
    </location>
</feature>
<evidence type="ECO:0000313" key="4">
    <source>
        <dbReference type="Proteomes" id="UP000310406"/>
    </source>
</evidence>
<keyword evidence="4" id="KW-1185">Reference proteome</keyword>
<dbReference type="PANTHER" id="PTHR47814:SF1">
    <property type="entry name" value="PEPTIDYL-TRNA HYDROLASE ARFB"/>
    <property type="match status" value="1"/>
</dbReference>